<dbReference type="Proteomes" id="UP000515204">
    <property type="component" value="Unplaced"/>
</dbReference>
<evidence type="ECO:0000313" key="3">
    <source>
        <dbReference type="RefSeq" id="XP_014473780.1"/>
    </source>
</evidence>
<dbReference type="PANTHER" id="PTHR37162">
    <property type="entry name" value="HAT FAMILY DIMERISATION DOMAINCONTAINING PROTEIN-RELATED"/>
    <property type="match status" value="1"/>
</dbReference>
<keyword evidence="1" id="KW-1185">Reference proteome</keyword>
<evidence type="ECO:0000313" key="2">
    <source>
        <dbReference type="RefSeq" id="XP_014473779.1"/>
    </source>
</evidence>
<dbReference type="RefSeq" id="XP_014473779.1">
    <property type="nucleotide sequence ID" value="XM_014618293.1"/>
</dbReference>
<evidence type="ECO:0000313" key="1">
    <source>
        <dbReference type="Proteomes" id="UP000515204"/>
    </source>
</evidence>
<dbReference type="RefSeq" id="XP_014473780.1">
    <property type="nucleotide sequence ID" value="XM_014618294.1"/>
</dbReference>
<sequence length="688" mass="79326">MSDQGHFKNKSRTARAKRFQYKWFDGNPAWKTWVKEVPNEPTKYFCKACKTTLTCGLTEIKKHSGAEIHLRNMMTAQNLDCNISDSKITDSTFSAGTNSEQAEMAQPGSEEDFNFEDRVKMAEIRLSVFFVEKNVPFAISSDLLLLMKDIGKEPGILKSMYLGRTKLTHIVNNVLCRQVTNRISTILKENKFSVYEEKILNVMNEKWFPLMVRYVEPKTLRIKCELLQMIHLGAINSSASKIFQSFKTELLKKNIPLQSIVSLVSYNISTVNKNSFETKLIENNPDLVALPCVCHYSALAVKVACKVLPQNCRRFIKSVSTIINNSPEKIDTSQDSNMSSEKSSYAAVGWLSRHKYIEGILEVWDTLDNFLTKQACKDISADLHSIFQDPATKAYVIFLKFTLDTFKRYNDKFQTQETVIHELQPSSMELLLWFLRKFIKSALLNSEIFDHTVRNLIFSDPVNQLPLEEIDFGDECKQYLQDRLNQGVLSETDVKLVQGCCLQFYVKASEYICNHLPIDNLFLQHVNVFASRSALYDCDRDSTFRKVLQVKRRLRDMLDEDSIESEWRSLYEISPIIKDELSKLSFDDMWMKISLFSTDEGKLCFPNLRSLLSVVRTIPHSNTEAKRVYSLIPETSKKKRNLSIETLNSICVINYYLRSTNETARTMTMTREHLDLTNSANVYKIKSE</sequence>
<dbReference type="KEGG" id="dqu:106743939"/>
<organism evidence="1 3">
    <name type="scientific">Dinoponera quadriceps</name>
    <name type="common">South American ant</name>
    <dbReference type="NCBI Taxonomy" id="609295"/>
    <lineage>
        <taxon>Eukaryota</taxon>
        <taxon>Metazoa</taxon>
        <taxon>Ecdysozoa</taxon>
        <taxon>Arthropoda</taxon>
        <taxon>Hexapoda</taxon>
        <taxon>Insecta</taxon>
        <taxon>Pterygota</taxon>
        <taxon>Neoptera</taxon>
        <taxon>Endopterygota</taxon>
        <taxon>Hymenoptera</taxon>
        <taxon>Apocrita</taxon>
        <taxon>Aculeata</taxon>
        <taxon>Formicoidea</taxon>
        <taxon>Formicidae</taxon>
        <taxon>Ponerinae</taxon>
        <taxon>Ponerini</taxon>
        <taxon>Dinoponera</taxon>
    </lineage>
</organism>
<dbReference type="GeneID" id="106743939"/>
<dbReference type="PANTHER" id="PTHR37162:SF1">
    <property type="entry name" value="BED-TYPE DOMAIN-CONTAINING PROTEIN"/>
    <property type="match status" value="1"/>
</dbReference>
<accession>A0A6P3X6A2</accession>
<dbReference type="AlphaFoldDB" id="A0A6P3X6A2"/>
<gene>
    <name evidence="2 3" type="primary">LOC106743939</name>
</gene>
<reference evidence="2 3" key="1">
    <citation type="submission" date="2025-04" db="UniProtKB">
        <authorList>
            <consortium name="RefSeq"/>
        </authorList>
    </citation>
    <scope>IDENTIFICATION</scope>
</reference>
<proteinExistence type="predicted"/>
<dbReference type="OrthoDB" id="8046116at2759"/>
<protein>
    <submittedName>
        <fullName evidence="2 3">Uncharacterized protein LOC106743939</fullName>
    </submittedName>
</protein>
<name>A0A6P3X6A2_DINQU</name>